<name>A0AAE1JZ28_PETCI</name>
<feature type="compositionally biased region" description="Basic and acidic residues" evidence="1">
    <location>
        <begin position="27"/>
        <end position="39"/>
    </location>
</feature>
<sequence length="98" mass="10867">MSSVRKDMSNVWKDIVSGKVGEKEYTEYKESRKPRECRPGMRWGSQTGIGGAQMGGGDRERKSKGGGRQARSGKTAMTWRREREEKGGHEASTGEAIC</sequence>
<keyword evidence="3" id="KW-1185">Reference proteome</keyword>
<evidence type="ECO:0000313" key="3">
    <source>
        <dbReference type="Proteomes" id="UP001286313"/>
    </source>
</evidence>
<feature type="region of interest" description="Disordered" evidence="1">
    <location>
        <begin position="27"/>
        <end position="98"/>
    </location>
</feature>
<dbReference type="EMBL" id="JAWQEG010005036">
    <property type="protein sequence ID" value="KAK3859388.1"/>
    <property type="molecule type" value="Genomic_DNA"/>
</dbReference>
<feature type="compositionally biased region" description="Basic and acidic residues" evidence="1">
    <location>
        <begin position="79"/>
        <end position="89"/>
    </location>
</feature>
<reference evidence="2" key="1">
    <citation type="submission" date="2023-10" db="EMBL/GenBank/DDBJ databases">
        <title>Genome assemblies of two species of porcelain crab, Petrolisthes cinctipes and Petrolisthes manimaculis (Anomura: Porcellanidae).</title>
        <authorList>
            <person name="Angst P."/>
        </authorList>
    </citation>
    <scope>NUCLEOTIDE SEQUENCE</scope>
    <source>
        <strain evidence="2">PB745_01</strain>
        <tissue evidence="2">Gill</tissue>
    </source>
</reference>
<accession>A0AAE1JZ28</accession>
<evidence type="ECO:0000256" key="1">
    <source>
        <dbReference type="SAM" id="MobiDB-lite"/>
    </source>
</evidence>
<proteinExistence type="predicted"/>
<comment type="caution">
    <text evidence="2">The sequence shown here is derived from an EMBL/GenBank/DDBJ whole genome shotgun (WGS) entry which is preliminary data.</text>
</comment>
<evidence type="ECO:0000313" key="2">
    <source>
        <dbReference type="EMBL" id="KAK3859388.1"/>
    </source>
</evidence>
<organism evidence="2 3">
    <name type="scientific">Petrolisthes cinctipes</name>
    <name type="common">Flat porcelain crab</name>
    <dbReference type="NCBI Taxonomy" id="88211"/>
    <lineage>
        <taxon>Eukaryota</taxon>
        <taxon>Metazoa</taxon>
        <taxon>Ecdysozoa</taxon>
        <taxon>Arthropoda</taxon>
        <taxon>Crustacea</taxon>
        <taxon>Multicrustacea</taxon>
        <taxon>Malacostraca</taxon>
        <taxon>Eumalacostraca</taxon>
        <taxon>Eucarida</taxon>
        <taxon>Decapoda</taxon>
        <taxon>Pleocyemata</taxon>
        <taxon>Anomura</taxon>
        <taxon>Galatheoidea</taxon>
        <taxon>Porcellanidae</taxon>
        <taxon>Petrolisthes</taxon>
    </lineage>
</organism>
<dbReference type="AlphaFoldDB" id="A0AAE1JZ28"/>
<feature type="compositionally biased region" description="Gly residues" evidence="1">
    <location>
        <begin position="47"/>
        <end position="56"/>
    </location>
</feature>
<dbReference type="Proteomes" id="UP001286313">
    <property type="component" value="Unassembled WGS sequence"/>
</dbReference>
<gene>
    <name evidence="2" type="ORF">Pcinc_034504</name>
</gene>
<protein>
    <submittedName>
        <fullName evidence="2">Uncharacterized protein</fullName>
    </submittedName>
</protein>